<dbReference type="Gene3D" id="3.40.190.290">
    <property type="match status" value="1"/>
</dbReference>
<keyword evidence="3" id="KW-0238">DNA-binding</keyword>
<dbReference type="GO" id="GO:0006351">
    <property type="term" value="P:DNA-templated transcription"/>
    <property type="evidence" value="ECO:0007669"/>
    <property type="project" value="TreeGrafter"/>
</dbReference>
<dbReference type="InterPro" id="IPR036388">
    <property type="entry name" value="WH-like_DNA-bd_sf"/>
</dbReference>
<dbReference type="InterPro" id="IPR000847">
    <property type="entry name" value="LysR_HTH_N"/>
</dbReference>
<dbReference type="Pfam" id="PF03466">
    <property type="entry name" value="LysR_substrate"/>
    <property type="match status" value="1"/>
</dbReference>
<evidence type="ECO:0000256" key="3">
    <source>
        <dbReference type="ARBA" id="ARBA00023125"/>
    </source>
</evidence>
<dbReference type="Proteomes" id="UP000245461">
    <property type="component" value="Unassembled WGS sequence"/>
</dbReference>
<comment type="caution">
    <text evidence="6">The sequence shown here is derived from an EMBL/GenBank/DDBJ whole genome shotgun (WGS) entry which is preliminary data.</text>
</comment>
<dbReference type="GO" id="GO:0043565">
    <property type="term" value="F:sequence-specific DNA binding"/>
    <property type="evidence" value="ECO:0007669"/>
    <property type="project" value="TreeGrafter"/>
</dbReference>
<dbReference type="Pfam" id="PF00126">
    <property type="entry name" value="HTH_1"/>
    <property type="match status" value="1"/>
</dbReference>
<evidence type="ECO:0000313" key="6">
    <source>
        <dbReference type="EMBL" id="PWR24693.1"/>
    </source>
</evidence>
<dbReference type="RefSeq" id="WP_109904376.1">
    <property type="nucleotide sequence ID" value="NZ_QGLE01000003.1"/>
</dbReference>
<dbReference type="EMBL" id="QGLE01000003">
    <property type="protein sequence ID" value="PWR24693.1"/>
    <property type="molecule type" value="Genomic_DNA"/>
</dbReference>
<accession>A0A317EH03</accession>
<comment type="similarity">
    <text evidence="1">Belongs to the LysR transcriptional regulatory family.</text>
</comment>
<proteinExistence type="inferred from homology"/>
<dbReference type="Gene3D" id="1.10.10.10">
    <property type="entry name" value="Winged helix-like DNA-binding domain superfamily/Winged helix DNA-binding domain"/>
    <property type="match status" value="1"/>
</dbReference>
<dbReference type="PANTHER" id="PTHR30537:SF5">
    <property type="entry name" value="HTH-TYPE TRANSCRIPTIONAL ACTIVATOR TTDR-RELATED"/>
    <property type="match status" value="1"/>
</dbReference>
<dbReference type="OrthoDB" id="196624at2"/>
<dbReference type="InterPro" id="IPR058163">
    <property type="entry name" value="LysR-type_TF_proteobact-type"/>
</dbReference>
<dbReference type="GO" id="GO:0003700">
    <property type="term" value="F:DNA-binding transcription factor activity"/>
    <property type="evidence" value="ECO:0007669"/>
    <property type="project" value="InterPro"/>
</dbReference>
<dbReference type="CDD" id="cd08471">
    <property type="entry name" value="PBP2_CrgA_like_2"/>
    <property type="match status" value="1"/>
</dbReference>
<evidence type="ECO:0000256" key="1">
    <source>
        <dbReference type="ARBA" id="ARBA00009437"/>
    </source>
</evidence>
<dbReference type="SUPFAM" id="SSF53850">
    <property type="entry name" value="Periplasmic binding protein-like II"/>
    <property type="match status" value="1"/>
</dbReference>
<dbReference type="SUPFAM" id="SSF46785">
    <property type="entry name" value="Winged helix' DNA-binding domain"/>
    <property type="match status" value="1"/>
</dbReference>
<name>A0A317EH03_9PROT</name>
<dbReference type="PROSITE" id="PS50931">
    <property type="entry name" value="HTH_LYSR"/>
    <property type="match status" value="1"/>
</dbReference>
<sequence length="311" mass="33064">MDRFDVMKIFVATVEAGSLAGAARRLGRSPAAVTRALSLLEERIGARLLLRTTRTLRLSEAGERYLSSCRRILAEVDDAERLAAGEREAPRGTLNVTAPVSFGRLHARPLIDDFLERHPSVRVRLLLIDRVVNLAEEGMDVALRIGPLPDSGLIATQVGSVGRILCASPAYLAGVAPPHGPADLARLRCIGFSHVAGARGWRFPPGPGGGAAQTVAITPPLEVNDAMAAVASAVEGRGVTCVLSYQADADLRAGRLIRLLPDFEPPPLPVHLVYPESRLVAAKLRAFVDFAAPRLRARLASLQEPDAPGGG</sequence>
<dbReference type="InterPro" id="IPR036390">
    <property type="entry name" value="WH_DNA-bd_sf"/>
</dbReference>
<dbReference type="AlphaFoldDB" id="A0A317EH03"/>
<gene>
    <name evidence="6" type="ORF">DKG74_07775</name>
</gene>
<keyword evidence="7" id="KW-1185">Reference proteome</keyword>
<protein>
    <submittedName>
        <fullName evidence="6">LysR family transcriptional regulator</fullName>
    </submittedName>
</protein>
<evidence type="ECO:0000313" key="7">
    <source>
        <dbReference type="Proteomes" id="UP000245461"/>
    </source>
</evidence>
<evidence type="ECO:0000256" key="4">
    <source>
        <dbReference type="ARBA" id="ARBA00023163"/>
    </source>
</evidence>
<keyword evidence="2" id="KW-0805">Transcription regulation</keyword>
<keyword evidence="4" id="KW-0804">Transcription</keyword>
<evidence type="ECO:0000256" key="2">
    <source>
        <dbReference type="ARBA" id="ARBA00023015"/>
    </source>
</evidence>
<dbReference type="PANTHER" id="PTHR30537">
    <property type="entry name" value="HTH-TYPE TRANSCRIPTIONAL REGULATOR"/>
    <property type="match status" value="1"/>
</dbReference>
<feature type="domain" description="HTH lysR-type" evidence="5">
    <location>
        <begin position="1"/>
        <end position="59"/>
    </location>
</feature>
<evidence type="ECO:0000259" key="5">
    <source>
        <dbReference type="PROSITE" id="PS50931"/>
    </source>
</evidence>
<dbReference type="InterPro" id="IPR005119">
    <property type="entry name" value="LysR_subst-bd"/>
</dbReference>
<reference evidence="6 7" key="1">
    <citation type="submission" date="2018-05" db="EMBL/GenBank/DDBJ databases">
        <title>Zavarzinia sp. HR-AS.</title>
        <authorList>
            <person name="Lee Y."/>
            <person name="Jeon C.O."/>
        </authorList>
    </citation>
    <scope>NUCLEOTIDE SEQUENCE [LARGE SCALE GENOMIC DNA]</scope>
    <source>
        <strain evidence="6 7">HR-AS</strain>
    </source>
</reference>
<organism evidence="6 7">
    <name type="scientific">Zavarzinia aquatilis</name>
    <dbReference type="NCBI Taxonomy" id="2211142"/>
    <lineage>
        <taxon>Bacteria</taxon>
        <taxon>Pseudomonadati</taxon>
        <taxon>Pseudomonadota</taxon>
        <taxon>Alphaproteobacteria</taxon>
        <taxon>Rhodospirillales</taxon>
        <taxon>Zavarziniaceae</taxon>
        <taxon>Zavarzinia</taxon>
    </lineage>
</organism>
<dbReference type="FunFam" id="1.10.10.10:FF:000001">
    <property type="entry name" value="LysR family transcriptional regulator"/>
    <property type="match status" value="1"/>
</dbReference>